<dbReference type="CDD" id="cd07989">
    <property type="entry name" value="LPLAT_AGPAT-like"/>
    <property type="match status" value="1"/>
</dbReference>
<evidence type="ECO:0000256" key="2">
    <source>
        <dbReference type="ARBA" id="ARBA00023315"/>
    </source>
</evidence>
<name>A0A926I0P9_9FIRM</name>
<proteinExistence type="predicted"/>
<dbReference type="GO" id="GO:0003841">
    <property type="term" value="F:1-acylglycerol-3-phosphate O-acyltransferase activity"/>
    <property type="evidence" value="ECO:0007669"/>
    <property type="project" value="TreeGrafter"/>
</dbReference>
<dbReference type="AlphaFoldDB" id="A0A926I0P9"/>
<accession>A0A926I0P9</accession>
<dbReference type="Proteomes" id="UP000657006">
    <property type="component" value="Unassembled WGS sequence"/>
</dbReference>
<dbReference type="PANTHER" id="PTHR10434">
    <property type="entry name" value="1-ACYL-SN-GLYCEROL-3-PHOSPHATE ACYLTRANSFERASE"/>
    <property type="match status" value="1"/>
</dbReference>
<dbReference type="Pfam" id="PF01553">
    <property type="entry name" value="Acyltransferase"/>
    <property type="match status" value="1"/>
</dbReference>
<evidence type="ECO:0000313" key="6">
    <source>
        <dbReference type="Proteomes" id="UP000657006"/>
    </source>
</evidence>
<dbReference type="RefSeq" id="WP_249289167.1">
    <property type="nucleotide sequence ID" value="NZ_JACRSQ010000001.1"/>
</dbReference>
<evidence type="ECO:0000256" key="1">
    <source>
        <dbReference type="ARBA" id="ARBA00022679"/>
    </source>
</evidence>
<dbReference type="PANTHER" id="PTHR10434:SF11">
    <property type="entry name" value="1-ACYL-SN-GLYCEROL-3-PHOSPHATE ACYLTRANSFERASE"/>
    <property type="match status" value="1"/>
</dbReference>
<feature type="domain" description="Phospholipid/glycerol acyltransferase" evidence="4">
    <location>
        <begin position="258"/>
        <end position="373"/>
    </location>
</feature>
<evidence type="ECO:0000259" key="4">
    <source>
        <dbReference type="SMART" id="SM00563"/>
    </source>
</evidence>
<sequence length="439" mass="50578">MRIVLVTDRWMKRKSWKMTQIEALREELERQGHQTLLLSNWKKQKNGTALRGKRGVRSFQLYRRFGVIAAKPRDRVLQKAFEGADLIHFCSPFFLGRRGEEIARQMRIPTSASFFLNQTELPNVWDRWLQYWNDHFYSHFYRILCFDSSTSERLHTAGYQSVLSVAESVASWESFFEESIQDVQSHGYRPIHLTKFQQLFCPDLSKQKGHYFHRSGLRHLLSRLLTNCLAVLLFIINHIFFGFRVEGRRNLRKVSGGAVSIMNHMHPMDCTMVKVALMPRTLWYVSLSRNFTLPLVGWLIKALGAVSLPETAPELIAFQKQAVTVVEKGDIIHYYPEGMLSPYNVDVRPFYRGAFTVAAAAKAPIIPMTLIPKKTGLLRRLVTSKPNLVLRIGAPIYPDEGGSIRQRTDQLMEEAYLAVTGTMAKMKGTGRFYGLRKDD</sequence>
<comment type="caution">
    <text evidence="5">The sequence shown here is derived from an EMBL/GenBank/DDBJ whole genome shotgun (WGS) entry which is preliminary data.</text>
</comment>
<feature type="transmembrane region" description="Helical" evidence="3">
    <location>
        <begin position="224"/>
        <end position="243"/>
    </location>
</feature>
<keyword evidence="3" id="KW-0472">Membrane</keyword>
<dbReference type="EMBL" id="JACRSQ010000001">
    <property type="protein sequence ID" value="MBC8542151.1"/>
    <property type="molecule type" value="Genomic_DNA"/>
</dbReference>
<dbReference type="Gene3D" id="3.40.50.2000">
    <property type="entry name" value="Glycogen Phosphorylase B"/>
    <property type="match status" value="1"/>
</dbReference>
<keyword evidence="1" id="KW-0808">Transferase</keyword>
<keyword evidence="6" id="KW-1185">Reference proteome</keyword>
<dbReference type="SMART" id="SM00563">
    <property type="entry name" value="PlsC"/>
    <property type="match status" value="1"/>
</dbReference>
<keyword evidence="3" id="KW-1133">Transmembrane helix</keyword>
<evidence type="ECO:0000313" key="5">
    <source>
        <dbReference type="EMBL" id="MBC8542151.1"/>
    </source>
</evidence>
<gene>
    <name evidence="5" type="ORF">H8730_01120</name>
</gene>
<dbReference type="GO" id="GO:0006654">
    <property type="term" value="P:phosphatidic acid biosynthetic process"/>
    <property type="evidence" value="ECO:0007669"/>
    <property type="project" value="TreeGrafter"/>
</dbReference>
<evidence type="ECO:0000256" key="3">
    <source>
        <dbReference type="SAM" id="Phobius"/>
    </source>
</evidence>
<organism evidence="5 6">
    <name type="scientific">Bianquea renquensis</name>
    <dbReference type="NCBI Taxonomy" id="2763661"/>
    <lineage>
        <taxon>Bacteria</taxon>
        <taxon>Bacillati</taxon>
        <taxon>Bacillota</taxon>
        <taxon>Clostridia</taxon>
        <taxon>Eubacteriales</taxon>
        <taxon>Bianqueaceae</taxon>
        <taxon>Bianquea</taxon>
    </lineage>
</organism>
<dbReference type="InterPro" id="IPR002123">
    <property type="entry name" value="Plipid/glycerol_acylTrfase"/>
</dbReference>
<keyword evidence="3" id="KW-0812">Transmembrane</keyword>
<keyword evidence="2 5" id="KW-0012">Acyltransferase</keyword>
<protein>
    <submittedName>
        <fullName evidence="5">1-acyl-sn-glycerol-3-phosphate acyltransferase</fullName>
    </submittedName>
</protein>
<reference evidence="5" key="1">
    <citation type="submission" date="2020-08" db="EMBL/GenBank/DDBJ databases">
        <title>Genome public.</title>
        <authorList>
            <person name="Liu C."/>
            <person name="Sun Q."/>
        </authorList>
    </citation>
    <scope>NUCLEOTIDE SEQUENCE</scope>
    <source>
        <strain evidence="5">NSJ-32</strain>
    </source>
</reference>
<dbReference type="SUPFAM" id="SSF69593">
    <property type="entry name" value="Glycerol-3-phosphate (1)-acyltransferase"/>
    <property type="match status" value="1"/>
</dbReference>